<comment type="caution">
    <text evidence="1">The sequence shown here is derived from an EMBL/GenBank/DDBJ whole genome shotgun (WGS) entry which is preliminary data.</text>
</comment>
<dbReference type="AlphaFoldDB" id="A0AAD5KPQ7"/>
<dbReference type="Proteomes" id="UP000820818">
    <property type="component" value="Linkage Group LG6"/>
</dbReference>
<protein>
    <submittedName>
        <fullName evidence="1">Uncharacterized protein</fullName>
    </submittedName>
</protein>
<evidence type="ECO:0000313" key="2">
    <source>
        <dbReference type="Proteomes" id="UP000820818"/>
    </source>
</evidence>
<reference evidence="1 2" key="1">
    <citation type="submission" date="2022-05" db="EMBL/GenBank/DDBJ databases">
        <title>A multi-omics perspective on studying reproductive biology in Daphnia sinensis.</title>
        <authorList>
            <person name="Jia J."/>
        </authorList>
    </citation>
    <scope>NUCLEOTIDE SEQUENCE [LARGE SCALE GENOMIC DNA]</scope>
    <source>
        <strain evidence="1 2">WSL</strain>
    </source>
</reference>
<keyword evidence="2" id="KW-1185">Reference proteome</keyword>
<evidence type="ECO:0000313" key="1">
    <source>
        <dbReference type="EMBL" id="KAI9557496.1"/>
    </source>
</evidence>
<organism evidence="1 2">
    <name type="scientific">Daphnia sinensis</name>
    <dbReference type="NCBI Taxonomy" id="1820382"/>
    <lineage>
        <taxon>Eukaryota</taxon>
        <taxon>Metazoa</taxon>
        <taxon>Ecdysozoa</taxon>
        <taxon>Arthropoda</taxon>
        <taxon>Crustacea</taxon>
        <taxon>Branchiopoda</taxon>
        <taxon>Diplostraca</taxon>
        <taxon>Cladocera</taxon>
        <taxon>Anomopoda</taxon>
        <taxon>Daphniidae</taxon>
        <taxon>Daphnia</taxon>
        <taxon>Daphnia similis group</taxon>
    </lineage>
</organism>
<name>A0AAD5KPQ7_9CRUS</name>
<gene>
    <name evidence="1" type="ORF">GHT06_017324</name>
</gene>
<accession>A0AAD5KPQ7</accession>
<proteinExistence type="predicted"/>
<dbReference type="EMBL" id="WJBH02000006">
    <property type="protein sequence ID" value="KAI9557496.1"/>
    <property type="molecule type" value="Genomic_DNA"/>
</dbReference>
<sequence>MNNPKLIKKGRDSPGDRGRQDCVVVSHRYNVNGLTQPPSSGCAICYGNCHRPKHQSSPTNWKASLNLFEMFPVARSNFIK</sequence>